<gene>
    <name evidence="9" type="ORF">BCM14_0101</name>
</gene>
<dbReference type="AlphaFoldDB" id="A0A2T0XQ74"/>
<protein>
    <submittedName>
        <fullName evidence="9">Type IV secretion system coupling TraD/TrwB family protein</fullName>
    </submittedName>
</protein>
<dbReference type="EMBL" id="PVTV01000002">
    <property type="protein sequence ID" value="PRZ01081.1"/>
    <property type="molecule type" value="Genomic_DNA"/>
</dbReference>
<feature type="compositionally biased region" description="Low complexity" evidence="6">
    <location>
        <begin position="558"/>
        <end position="569"/>
    </location>
</feature>
<organism evidence="9 10">
    <name type="scientific">Jezberella montanilacus</name>
    <dbReference type="NCBI Taxonomy" id="323426"/>
    <lineage>
        <taxon>Bacteria</taxon>
        <taxon>Pseudomonadati</taxon>
        <taxon>Pseudomonadota</taxon>
        <taxon>Betaproteobacteria</taxon>
        <taxon>Burkholderiales</taxon>
        <taxon>Alcaligenaceae</taxon>
        <taxon>Jezberella</taxon>
    </lineage>
</organism>
<dbReference type="GO" id="GO:0005886">
    <property type="term" value="C:plasma membrane"/>
    <property type="evidence" value="ECO:0007669"/>
    <property type="project" value="UniProtKB-SubCell"/>
</dbReference>
<dbReference type="OrthoDB" id="9803543at2"/>
<dbReference type="Gene3D" id="3.40.50.300">
    <property type="entry name" value="P-loop containing nucleotide triphosphate hydrolases"/>
    <property type="match status" value="2"/>
</dbReference>
<evidence type="ECO:0000313" key="10">
    <source>
        <dbReference type="Proteomes" id="UP000238308"/>
    </source>
</evidence>
<dbReference type="CDD" id="cd01127">
    <property type="entry name" value="TrwB_TraG_TraD_VirD4"/>
    <property type="match status" value="1"/>
</dbReference>
<keyword evidence="3 7" id="KW-0812">Transmembrane</keyword>
<name>A0A2T0XQ74_9BURK</name>
<keyword evidence="5 7" id="KW-0472">Membrane</keyword>
<evidence type="ECO:0000256" key="3">
    <source>
        <dbReference type="ARBA" id="ARBA00022692"/>
    </source>
</evidence>
<accession>A0A2T0XQ74</accession>
<feature type="region of interest" description="Disordered" evidence="6">
    <location>
        <begin position="611"/>
        <end position="630"/>
    </location>
</feature>
<keyword evidence="4 7" id="KW-1133">Transmembrane helix</keyword>
<evidence type="ECO:0000256" key="5">
    <source>
        <dbReference type="ARBA" id="ARBA00023136"/>
    </source>
</evidence>
<keyword evidence="10" id="KW-1185">Reference proteome</keyword>
<sequence>MHKGEKRLPGDLGFGLILGCLTSVIIFVGLSWLLWQIPFPFKMGNYLDHLLGWLSMEINSLIPLIFKDRGHGYLFYLAQLRDPVQPWMLVSRFYVALAAAGLFGILVGYIGSRGQLTERHIAGRQLHEGQAALRFMARRAKILAEASEPGLRLHPSFNWQLSIDRETRHTLVWGSPGGGKTQILIPWIRAARARGDKLIIFDNKGDFTSWLPDPFILVAPWDSRSVVWDVAKDCRNQQDARELAARLIADGHDPLWHMSARQILTAVIIRLQREQPGVWTWASLYSKACGSQDELMQTVKLYMPEARHLFESPGKTTQSVLINLGSNLSMVGTLAAAWGAAEPKKMFSFSNWLMTESPKRRTIVLQGSGRYIELARAYLQSVLTLVSSRINSPQFPDSNKRRLWFFLDEFPQLGLIKDFSPLLEIGRSKGVRVVIGAQDTEQIKNLYGEHTADSWTSMVGTQIVVRVNPGSTANILAKEIIGTRTVDRVIVHKGKVEPPQREYPLVIEPAQLGEDLGPTKNGVRALVLGFNDVAMLDWPFSEIPKLRPSSVPASWLLNSNNSERPSSENQDPRGKIDEPQVKNLKPHLKLRLASSSELSKMAATGTTLNIAAEDLSDFSDTAKGGTHEPR</sequence>
<evidence type="ECO:0000256" key="4">
    <source>
        <dbReference type="ARBA" id="ARBA00022989"/>
    </source>
</evidence>
<feature type="transmembrane region" description="Helical" evidence="7">
    <location>
        <begin position="12"/>
        <end position="34"/>
    </location>
</feature>
<dbReference type="PANTHER" id="PTHR37937">
    <property type="entry name" value="CONJUGATIVE TRANSFER: DNA TRANSPORT"/>
    <property type="match status" value="1"/>
</dbReference>
<dbReference type="InterPro" id="IPR051539">
    <property type="entry name" value="T4SS-coupling_protein"/>
</dbReference>
<dbReference type="Proteomes" id="UP000238308">
    <property type="component" value="Unassembled WGS sequence"/>
</dbReference>
<feature type="region of interest" description="Disordered" evidence="6">
    <location>
        <begin position="557"/>
        <end position="582"/>
    </location>
</feature>
<dbReference type="Pfam" id="PF10412">
    <property type="entry name" value="TrwB_AAD_bind"/>
    <property type="match status" value="1"/>
</dbReference>
<feature type="domain" description="Type IV secretion system coupling protein TraD DNA-binding" evidence="8">
    <location>
        <begin position="161"/>
        <end position="489"/>
    </location>
</feature>
<feature type="transmembrane region" description="Helical" evidence="7">
    <location>
        <begin position="46"/>
        <end position="66"/>
    </location>
</feature>
<proteinExistence type="predicted"/>
<evidence type="ECO:0000256" key="6">
    <source>
        <dbReference type="SAM" id="MobiDB-lite"/>
    </source>
</evidence>
<feature type="compositionally biased region" description="Basic and acidic residues" evidence="6">
    <location>
        <begin position="570"/>
        <end position="580"/>
    </location>
</feature>
<evidence type="ECO:0000259" key="8">
    <source>
        <dbReference type="Pfam" id="PF10412"/>
    </source>
</evidence>
<keyword evidence="2" id="KW-1003">Cell membrane</keyword>
<dbReference type="SUPFAM" id="SSF52540">
    <property type="entry name" value="P-loop containing nucleoside triphosphate hydrolases"/>
    <property type="match status" value="1"/>
</dbReference>
<evidence type="ECO:0000256" key="7">
    <source>
        <dbReference type="SAM" id="Phobius"/>
    </source>
</evidence>
<dbReference type="InterPro" id="IPR027417">
    <property type="entry name" value="P-loop_NTPase"/>
</dbReference>
<evidence type="ECO:0000256" key="2">
    <source>
        <dbReference type="ARBA" id="ARBA00022475"/>
    </source>
</evidence>
<dbReference type="RefSeq" id="WP_106226048.1">
    <property type="nucleotide sequence ID" value="NZ_PVTV01000002.1"/>
</dbReference>
<evidence type="ECO:0000256" key="1">
    <source>
        <dbReference type="ARBA" id="ARBA00004651"/>
    </source>
</evidence>
<comment type="subcellular location">
    <subcellularLocation>
        <location evidence="1">Cell membrane</location>
        <topology evidence="1">Multi-pass membrane protein</topology>
    </subcellularLocation>
</comment>
<dbReference type="PANTHER" id="PTHR37937:SF1">
    <property type="entry name" value="CONJUGATIVE TRANSFER: DNA TRANSPORT"/>
    <property type="match status" value="1"/>
</dbReference>
<evidence type="ECO:0000313" key="9">
    <source>
        <dbReference type="EMBL" id="PRZ01081.1"/>
    </source>
</evidence>
<feature type="transmembrane region" description="Helical" evidence="7">
    <location>
        <begin position="87"/>
        <end position="110"/>
    </location>
</feature>
<dbReference type="InterPro" id="IPR019476">
    <property type="entry name" value="T4SS_TraD_DNA-bd"/>
</dbReference>
<reference evidence="9 10" key="1">
    <citation type="submission" date="2018-03" db="EMBL/GenBank/DDBJ databases">
        <title>Genomic Encyclopedia of Type Strains, Phase III (KMG-III): the genomes of soil and plant-associated and newly described type strains.</title>
        <authorList>
            <person name="Whitman W."/>
        </authorList>
    </citation>
    <scope>NUCLEOTIDE SEQUENCE [LARGE SCALE GENOMIC DNA]</scope>
    <source>
        <strain evidence="9 10">MWH-P2sevCIIIb</strain>
    </source>
</reference>
<comment type="caution">
    <text evidence="9">The sequence shown here is derived from an EMBL/GenBank/DDBJ whole genome shotgun (WGS) entry which is preliminary data.</text>
</comment>